<proteinExistence type="predicted"/>
<reference evidence="4" key="1">
    <citation type="journal article" date="2021" name="Genome Biol. Evol.">
        <title>A High-Quality Reference Genome for a Parasitic Bivalve with Doubly Uniparental Inheritance (Bivalvia: Unionida).</title>
        <authorList>
            <person name="Smith C.H."/>
        </authorList>
    </citation>
    <scope>NUCLEOTIDE SEQUENCE</scope>
    <source>
        <strain evidence="4">CHS0354</strain>
    </source>
</reference>
<comment type="caution">
    <text evidence="4">The sequence shown here is derived from an EMBL/GenBank/DDBJ whole genome shotgun (WGS) entry which is preliminary data.</text>
</comment>
<keyword evidence="1" id="KW-0328">Glycosyltransferase</keyword>
<reference evidence="4" key="3">
    <citation type="submission" date="2023-05" db="EMBL/GenBank/DDBJ databases">
        <authorList>
            <person name="Smith C.H."/>
        </authorList>
    </citation>
    <scope>NUCLEOTIDE SEQUENCE</scope>
    <source>
        <strain evidence="4">CHS0354</strain>
        <tissue evidence="4">Mantle</tissue>
    </source>
</reference>
<name>A0AAE0RZH6_9BIVA</name>
<evidence type="ECO:0000256" key="2">
    <source>
        <dbReference type="ARBA" id="ARBA00022679"/>
    </source>
</evidence>
<gene>
    <name evidence="4" type="ORF">CHS0354_024006</name>
</gene>
<dbReference type="AlphaFoldDB" id="A0AAE0RZH6"/>
<dbReference type="CDD" id="cd03809">
    <property type="entry name" value="GT4_MtfB-like"/>
    <property type="match status" value="2"/>
</dbReference>
<dbReference type="PANTHER" id="PTHR46401:SF2">
    <property type="entry name" value="GLYCOSYLTRANSFERASE WBBK-RELATED"/>
    <property type="match status" value="1"/>
</dbReference>
<dbReference type="GO" id="GO:0016757">
    <property type="term" value="F:glycosyltransferase activity"/>
    <property type="evidence" value="ECO:0007669"/>
    <property type="project" value="UniProtKB-KW"/>
</dbReference>
<reference evidence="4" key="2">
    <citation type="journal article" date="2021" name="Genome Biol. Evol.">
        <title>Developing a high-quality reference genome for a parasitic bivalve with doubly uniparental inheritance (Bivalvia: Unionida).</title>
        <authorList>
            <person name="Smith C.H."/>
        </authorList>
    </citation>
    <scope>NUCLEOTIDE SEQUENCE</scope>
    <source>
        <strain evidence="4">CHS0354</strain>
        <tissue evidence="4">Mantle</tissue>
    </source>
</reference>
<protein>
    <recommendedName>
        <fullName evidence="3">Glycosyl transferase family 1 domain-containing protein</fullName>
    </recommendedName>
</protein>
<dbReference type="InterPro" id="IPR001296">
    <property type="entry name" value="Glyco_trans_1"/>
</dbReference>
<keyword evidence="5" id="KW-1185">Reference proteome</keyword>
<evidence type="ECO:0000256" key="1">
    <source>
        <dbReference type="ARBA" id="ARBA00022676"/>
    </source>
</evidence>
<dbReference type="SUPFAM" id="SSF53756">
    <property type="entry name" value="UDP-Glycosyltransferase/glycogen phosphorylase"/>
    <property type="match status" value="2"/>
</dbReference>
<evidence type="ECO:0000313" key="5">
    <source>
        <dbReference type="Proteomes" id="UP001195483"/>
    </source>
</evidence>
<dbReference type="Pfam" id="PF00534">
    <property type="entry name" value="Glycos_transf_1"/>
    <property type="match status" value="2"/>
</dbReference>
<organism evidence="4 5">
    <name type="scientific">Potamilus streckersoni</name>
    <dbReference type="NCBI Taxonomy" id="2493646"/>
    <lineage>
        <taxon>Eukaryota</taxon>
        <taxon>Metazoa</taxon>
        <taxon>Spiralia</taxon>
        <taxon>Lophotrochozoa</taxon>
        <taxon>Mollusca</taxon>
        <taxon>Bivalvia</taxon>
        <taxon>Autobranchia</taxon>
        <taxon>Heteroconchia</taxon>
        <taxon>Palaeoheterodonta</taxon>
        <taxon>Unionida</taxon>
        <taxon>Unionoidea</taxon>
        <taxon>Unionidae</taxon>
        <taxon>Ambleminae</taxon>
        <taxon>Lampsilini</taxon>
        <taxon>Potamilus</taxon>
    </lineage>
</organism>
<dbReference type="Proteomes" id="UP001195483">
    <property type="component" value="Unassembled WGS sequence"/>
</dbReference>
<sequence length="526" mass="60908">MHKYEFNSLLMKFGAYLTNVPFWKSSLRRYDLIFAISNKTKQDLIANGFDSDKIIVSYIGIDDEYFQPMKPAERPIEDDYIFAIGTEQERKNMKGIIEAFSIIKIKYPKLKLLKAGYGVLDEYRMNTLKLINEINPLLKRDIVFFNQRLTIEEIKKLYVHSKLLLFPSLKEGFGLPIIEAQAIGTPVITRNKEPMSELIPYKELLVDAYDSNDIAEKCCRILENDKYRKKIIEDGKAFAARFTWDKTAKGNKAIMVHDLFYLDMYKEEFNSLLMKFGAYVTYVPLWKSSLKKYDLIFAISNKTKQDLIANGFNADKIIVTYVGIDDEYFQPMKPYERPIEDDYIFVIGTEQGRKNMKGILEAFRIIKLKYPKLKLLKAGYGVLGEYRKNTLNLIKTIDPTLKEDIVFLDRKLTLDEVKSCYSFSKLLLFPSLKEGFGAPIIEAQAIGTPVITTNEGPMSELVPYQELLIDAYNSNDIAEKCCRILENEKYRMKIIEDGKKFASKFTWSRTSEIIYNGLLQSKKDNS</sequence>
<dbReference type="PANTHER" id="PTHR46401">
    <property type="entry name" value="GLYCOSYLTRANSFERASE WBBK-RELATED"/>
    <property type="match status" value="1"/>
</dbReference>
<dbReference type="Gene3D" id="3.40.50.2000">
    <property type="entry name" value="Glycogen Phosphorylase B"/>
    <property type="match status" value="4"/>
</dbReference>
<dbReference type="EMBL" id="JAEAOA010001427">
    <property type="protein sequence ID" value="KAK3582459.1"/>
    <property type="molecule type" value="Genomic_DNA"/>
</dbReference>
<keyword evidence="2" id="KW-0808">Transferase</keyword>
<accession>A0AAE0RZH6</accession>
<feature type="domain" description="Glycosyl transferase family 1" evidence="3">
    <location>
        <begin position="337"/>
        <end position="500"/>
    </location>
</feature>
<feature type="domain" description="Glycosyl transferase family 1" evidence="3">
    <location>
        <begin position="76"/>
        <end position="236"/>
    </location>
</feature>
<evidence type="ECO:0000259" key="3">
    <source>
        <dbReference type="Pfam" id="PF00534"/>
    </source>
</evidence>
<evidence type="ECO:0000313" key="4">
    <source>
        <dbReference type="EMBL" id="KAK3582459.1"/>
    </source>
</evidence>